<accession>A0A1C3JQB8</accession>
<evidence type="ECO:0000313" key="6">
    <source>
        <dbReference type="Proteomes" id="UP000092871"/>
    </source>
</evidence>
<dbReference type="PANTHER" id="PTHR30203:SF32">
    <property type="entry name" value="CATION EFFLUX SYSTEM PROTEIN CUSC"/>
    <property type="match status" value="1"/>
</dbReference>
<comment type="similarity">
    <text evidence="1">Belongs to the outer membrane factor (OMF) (TC 1.B.17) family.</text>
</comment>
<proteinExistence type="inferred from homology"/>
<dbReference type="InterPro" id="IPR003423">
    <property type="entry name" value="OMP_efflux"/>
</dbReference>
<dbReference type="PANTHER" id="PTHR30203">
    <property type="entry name" value="OUTER MEMBRANE CATION EFFLUX PROTEIN"/>
    <property type="match status" value="1"/>
</dbReference>
<evidence type="ECO:0000313" key="5">
    <source>
        <dbReference type="Proteomes" id="UP000092840"/>
    </source>
</evidence>
<dbReference type="Proteomes" id="UP000092840">
    <property type="component" value="Unassembled WGS sequence"/>
</dbReference>
<evidence type="ECO:0000256" key="1">
    <source>
        <dbReference type="ARBA" id="ARBA00007613"/>
    </source>
</evidence>
<evidence type="ECO:0000256" key="2">
    <source>
        <dbReference type="SAM" id="SignalP"/>
    </source>
</evidence>
<organism evidence="3 6">
    <name type="scientific">Marinomonas gallaica</name>
    <dbReference type="NCBI Taxonomy" id="1806667"/>
    <lineage>
        <taxon>Bacteria</taxon>
        <taxon>Pseudomonadati</taxon>
        <taxon>Pseudomonadota</taxon>
        <taxon>Gammaproteobacteria</taxon>
        <taxon>Oceanospirillales</taxon>
        <taxon>Oceanospirillaceae</taxon>
        <taxon>Marinomonas</taxon>
    </lineage>
</organism>
<dbReference type="Pfam" id="PF02321">
    <property type="entry name" value="OEP"/>
    <property type="match status" value="2"/>
</dbReference>
<keyword evidence="2" id="KW-0732">Signal</keyword>
<dbReference type="EMBL" id="FLRA01000011">
    <property type="protein sequence ID" value="SBT17461.1"/>
    <property type="molecule type" value="Genomic_DNA"/>
</dbReference>
<dbReference type="GO" id="GO:0015562">
    <property type="term" value="F:efflux transmembrane transporter activity"/>
    <property type="evidence" value="ECO:0007669"/>
    <property type="project" value="InterPro"/>
</dbReference>
<dbReference type="EMBL" id="FLRB01000002">
    <property type="protein sequence ID" value="SBT19653.1"/>
    <property type="molecule type" value="Genomic_DNA"/>
</dbReference>
<name>A0A1C3JQB8_9GAMM</name>
<reference evidence="3 6" key="2">
    <citation type="submission" date="2016-06" db="EMBL/GenBank/DDBJ databases">
        <authorList>
            <person name="Kjaerup R.B."/>
            <person name="Dalgaard T.S."/>
            <person name="Juul-Madsen H.R."/>
        </authorList>
    </citation>
    <scope>NUCLEOTIDE SEQUENCE [LARGE SCALE GENOMIC DNA]</scope>
    <source>
        <strain evidence="3 6">CECT 5115</strain>
    </source>
</reference>
<evidence type="ECO:0000313" key="4">
    <source>
        <dbReference type="EMBL" id="SBT19653.1"/>
    </source>
</evidence>
<dbReference type="Proteomes" id="UP000092871">
    <property type="component" value="Unassembled WGS sequence"/>
</dbReference>
<evidence type="ECO:0000313" key="3">
    <source>
        <dbReference type="EMBL" id="SBT17461.1"/>
    </source>
</evidence>
<dbReference type="AlphaFoldDB" id="A0A1C3JQB8"/>
<keyword evidence="5" id="KW-1185">Reference proteome</keyword>
<feature type="signal peptide" evidence="2">
    <location>
        <begin position="1"/>
        <end position="21"/>
    </location>
</feature>
<protein>
    <submittedName>
        <fullName evidence="3">Outer membrane protein OprM</fullName>
    </submittedName>
</protein>
<reference evidence="4 5" key="1">
    <citation type="submission" date="2016-06" db="EMBL/GenBank/DDBJ databases">
        <authorList>
            <person name="Rodrigo-Torres L."/>
            <person name="Arahal D.R."/>
        </authorList>
    </citation>
    <scope>NUCLEOTIDE SEQUENCE [LARGE SCALE GENOMIC DNA]</scope>
    <source>
        <strain evidence="4 5">CECT 5116</strain>
    </source>
</reference>
<dbReference type="PROSITE" id="PS51257">
    <property type="entry name" value="PROKAR_LIPOPROTEIN"/>
    <property type="match status" value="1"/>
</dbReference>
<dbReference type="SUPFAM" id="SSF56954">
    <property type="entry name" value="Outer membrane efflux proteins (OEP)"/>
    <property type="match status" value="1"/>
</dbReference>
<feature type="chain" id="PRO_5008676957" evidence="2">
    <location>
        <begin position="22"/>
        <end position="458"/>
    </location>
</feature>
<dbReference type="Gene3D" id="1.20.1600.10">
    <property type="entry name" value="Outer membrane efflux proteins (OEP)"/>
    <property type="match status" value="1"/>
</dbReference>
<dbReference type="InterPro" id="IPR010131">
    <property type="entry name" value="MdtP/NodT-like"/>
</dbReference>
<dbReference type="Gene3D" id="2.20.200.10">
    <property type="entry name" value="Outer membrane efflux proteins (OEP)"/>
    <property type="match status" value="1"/>
</dbReference>
<gene>
    <name evidence="3" type="primary">oprM</name>
    <name evidence="3" type="ORF">MGA5115_01572</name>
    <name evidence="4" type="ORF">MGA5116_00226</name>
</gene>
<sequence>MFSSRLISLLLTAILSLSLIGCSVTPSEQQSYSQNANNTLAAENQQLFNRGLSTQQTTTLLDLIPDPILLNLIEQALKGNPSLQRTALSLEANRLSVNVSRANRLPQANASVSANDVENSDTRYSSSVNISWQLDVWSKLADADNAAQKNLASAHELFRASQATLVSSVMKNWLQLVANQHAISIEKKRLALLETNERLIVQRFRNGLGTLENLDEAKTATSQSRASLAQYQEEFASSKRALRLLMGSNQTEPFTVPKNYPSVWLDLNQLPIQDLSQRPDLRAAYLSIEAADLEASVAYKDMLPSLSLSAVLSDSGSSLRDALFVSPIWSLLGQLSAPLFQGGRLKANYKIAQLETAQAYQDYRETLLTAVNEVENTLGQEQVLTQRRQYLQAALNSAESNRQQYEQKYRSGIVALNDLISAQQAVFNLKAQLDTLLFQQLSNRVDLGLALGLGITQP</sequence>